<keyword evidence="1" id="KW-0472">Membrane</keyword>
<reference evidence="2" key="1">
    <citation type="journal article" date="2020" name="mSystems">
        <title>Genome- and Community-Level Interaction Insights into Carbon Utilization and Element Cycling Functions of Hydrothermarchaeota in Hydrothermal Sediment.</title>
        <authorList>
            <person name="Zhou Z."/>
            <person name="Liu Y."/>
            <person name="Xu W."/>
            <person name="Pan J."/>
            <person name="Luo Z.H."/>
            <person name="Li M."/>
        </authorList>
    </citation>
    <scope>NUCLEOTIDE SEQUENCE [LARGE SCALE GENOMIC DNA]</scope>
    <source>
        <strain evidence="2">SpSt-587</strain>
    </source>
</reference>
<comment type="caution">
    <text evidence="2">The sequence shown here is derived from an EMBL/GenBank/DDBJ whole genome shotgun (WGS) entry which is preliminary data.</text>
</comment>
<dbReference type="PANTHER" id="PTHR35902">
    <property type="entry name" value="S-LAYER DOMAIN-LIKE PROTEIN-RELATED"/>
    <property type="match status" value="1"/>
</dbReference>
<proteinExistence type="predicted"/>
<name>A0A7J3M2B7_ARCFL</name>
<dbReference type="EMBL" id="DSYZ01000096">
    <property type="protein sequence ID" value="HGT83076.1"/>
    <property type="molecule type" value="Genomic_DNA"/>
</dbReference>
<dbReference type="PANTHER" id="PTHR35902:SF3">
    <property type="entry name" value="NPCBM-ASSOCIATED, NEW3 DOMAIN OF ALPHA-GALACTOSIDASE"/>
    <property type="match status" value="1"/>
</dbReference>
<feature type="transmembrane region" description="Helical" evidence="1">
    <location>
        <begin position="586"/>
        <end position="604"/>
    </location>
</feature>
<keyword evidence="1" id="KW-0812">Transmembrane</keyword>
<evidence type="ECO:0000313" key="2">
    <source>
        <dbReference type="EMBL" id="HGT83076.1"/>
    </source>
</evidence>
<accession>A0A7J3M2B7</accession>
<sequence length="608" mass="67183">MKATTGETMKTKVALVLVFLLFAIPTSALSYEREPSIEIVSVGYIDPQKGITTPINSNYIGKGDKILVVTIYNPALRERVEYSDINEFMFFNSREDMLFTAYNIEIELLGNENVKVKSGKITLPALPSMQTATLQFPVEIVGGEEVELKLIAKYEVIDELRDLSRFQLIPELKVPVEFTNTIIYNSTGTLTQITNTTRYRVDIPLEKYELGYLEREKELPLKIFVEERDVSPEVKVVSADKLIAGGKGDIVVEIKNVGKKVARNAYATVELPKQQQLQQQPTTAMTAVIPFAMTSLPSSTTATTAQPSYYIGDLAPKDVAIAKFRVTLDLPTGGVYPVKLKLVYTDEYGNIKESDTATFGIEVLSKPKIEVKSVQSSVYANSKGDVVVKLISNADMERASARIVVSSPLSALSSECYIGDVKAGEEFEAIFRLKASSEAKETMYPGDVFVKFKAGDDFVESDAIRIGIEVKPEVEFEALGVPEIRAGEEKILTFTIKNKGITEIKDATARIVIVSPFSSSDDSAFIGNLKPGEVANASFKISVDRDATPKLYALNLEVKYRAENGEWVVSKPVKAVIDVKPRPIDYMIFTIVAVVIIAGIAYYIKRRK</sequence>
<organism evidence="2">
    <name type="scientific">Archaeoglobus fulgidus</name>
    <dbReference type="NCBI Taxonomy" id="2234"/>
    <lineage>
        <taxon>Archaea</taxon>
        <taxon>Methanobacteriati</taxon>
        <taxon>Methanobacteriota</taxon>
        <taxon>Archaeoglobi</taxon>
        <taxon>Archaeoglobales</taxon>
        <taxon>Archaeoglobaceae</taxon>
        <taxon>Archaeoglobus</taxon>
    </lineage>
</organism>
<protein>
    <submittedName>
        <fullName evidence="2">S-layer protein</fullName>
    </submittedName>
</protein>
<evidence type="ECO:0000256" key="1">
    <source>
        <dbReference type="SAM" id="Phobius"/>
    </source>
</evidence>
<dbReference type="AlphaFoldDB" id="A0A7J3M2B7"/>
<gene>
    <name evidence="2" type="ORF">ENT52_05060</name>
</gene>
<keyword evidence="1" id="KW-1133">Transmembrane helix</keyword>